<evidence type="ECO:0008006" key="3">
    <source>
        <dbReference type="Google" id="ProtNLM"/>
    </source>
</evidence>
<sequence length="246" mass="25935">MKPSDARLRRTRGQRGAVLLILLAILALAGSSLLMSAFSAGNPHARREQQTMMLLAQAKDALAGFAAVNGRLPLPAASALDGLERRTPCSSDADCTGFLPWAALGIDGADAWGQRLRYSVTPALTTYAYAASTAVANRTVQTRDADGALRYLAGGPACSVEAQCAPFVVLSHGRYNFGVSEAGIARANAAAGNDDEADNAEQALHFISRPATADPQHAGGSFDDLVAWLPLDLLYRRMRAARTLPN</sequence>
<gene>
    <name evidence="1" type="ORF">GM668_27470</name>
</gene>
<dbReference type="OrthoDB" id="6038212at2"/>
<proteinExistence type="predicted"/>
<organism evidence="1 2">
    <name type="scientific">Pseudoduganella ginsengisoli</name>
    <dbReference type="NCBI Taxonomy" id="1462440"/>
    <lineage>
        <taxon>Bacteria</taxon>
        <taxon>Pseudomonadati</taxon>
        <taxon>Pseudomonadota</taxon>
        <taxon>Betaproteobacteria</taxon>
        <taxon>Burkholderiales</taxon>
        <taxon>Oxalobacteraceae</taxon>
        <taxon>Telluria group</taxon>
        <taxon>Pseudoduganella</taxon>
    </lineage>
</organism>
<dbReference type="RefSeq" id="WP_155442167.1">
    <property type="nucleotide sequence ID" value="NZ_WNLA01000031.1"/>
</dbReference>
<comment type="caution">
    <text evidence="1">The sequence shown here is derived from an EMBL/GenBank/DDBJ whole genome shotgun (WGS) entry which is preliminary data.</text>
</comment>
<accession>A0A6L6Q9C4</accession>
<dbReference type="AlphaFoldDB" id="A0A6L6Q9C4"/>
<name>A0A6L6Q9C4_9BURK</name>
<protein>
    <recommendedName>
        <fullName evidence="3">Type II secretion system protein</fullName>
    </recommendedName>
</protein>
<keyword evidence="2" id="KW-1185">Reference proteome</keyword>
<reference evidence="1 2" key="1">
    <citation type="submission" date="2019-11" db="EMBL/GenBank/DDBJ databases">
        <title>Type strains purchased from KCTC, JCM and DSMZ.</title>
        <authorList>
            <person name="Lu H."/>
        </authorList>
    </citation>
    <scope>NUCLEOTIDE SEQUENCE [LARGE SCALE GENOMIC DNA]</scope>
    <source>
        <strain evidence="1 2">KCTC 42409</strain>
    </source>
</reference>
<dbReference type="EMBL" id="WNLA01000031">
    <property type="protein sequence ID" value="MTW05822.1"/>
    <property type="molecule type" value="Genomic_DNA"/>
</dbReference>
<evidence type="ECO:0000313" key="2">
    <source>
        <dbReference type="Proteomes" id="UP000484015"/>
    </source>
</evidence>
<evidence type="ECO:0000313" key="1">
    <source>
        <dbReference type="EMBL" id="MTW05822.1"/>
    </source>
</evidence>
<dbReference type="Proteomes" id="UP000484015">
    <property type="component" value="Unassembled WGS sequence"/>
</dbReference>